<feature type="domain" description="AMP-binding enzyme C-terminal" evidence="9">
    <location>
        <begin position="452"/>
        <end position="526"/>
    </location>
</feature>
<dbReference type="AlphaFoldDB" id="A0A2W2AQD2"/>
<dbReference type="Proteomes" id="UP000248795">
    <property type="component" value="Unassembled WGS sequence"/>
</dbReference>
<keyword evidence="11" id="KW-1185">Reference proteome</keyword>
<comment type="similarity">
    <text evidence="1">Belongs to the ATP-dependent AMP-binding enzyme family.</text>
</comment>
<keyword evidence="3" id="KW-0276">Fatty acid metabolism</keyword>
<dbReference type="Pfam" id="PF13193">
    <property type="entry name" value="AMP-binding_C"/>
    <property type="match status" value="1"/>
</dbReference>
<evidence type="ECO:0000256" key="7">
    <source>
        <dbReference type="ARBA" id="ARBA00067668"/>
    </source>
</evidence>
<dbReference type="InterPro" id="IPR042099">
    <property type="entry name" value="ANL_N_sf"/>
</dbReference>
<dbReference type="PANTHER" id="PTHR43859">
    <property type="entry name" value="ACYL-ACTIVATING ENZYME"/>
    <property type="match status" value="1"/>
</dbReference>
<dbReference type="SUPFAM" id="SSF56801">
    <property type="entry name" value="Acetyl-CoA synthetase-like"/>
    <property type="match status" value="1"/>
</dbReference>
<dbReference type="Gene3D" id="3.30.300.30">
    <property type="match status" value="1"/>
</dbReference>
<organism evidence="10 11">
    <name type="scientific">Aestuariivirga litoralis</name>
    <dbReference type="NCBI Taxonomy" id="2650924"/>
    <lineage>
        <taxon>Bacteria</taxon>
        <taxon>Pseudomonadati</taxon>
        <taxon>Pseudomonadota</taxon>
        <taxon>Alphaproteobacteria</taxon>
        <taxon>Hyphomicrobiales</taxon>
        <taxon>Aestuariivirgaceae</taxon>
        <taxon>Aestuariivirga</taxon>
    </lineage>
</organism>
<evidence type="ECO:0000313" key="11">
    <source>
        <dbReference type="Proteomes" id="UP000248795"/>
    </source>
</evidence>
<accession>A0A2W2AQD2</accession>
<dbReference type="InterPro" id="IPR020845">
    <property type="entry name" value="AMP-binding_CS"/>
</dbReference>
<evidence type="ECO:0000256" key="1">
    <source>
        <dbReference type="ARBA" id="ARBA00006432"/>
    </source>
</evidence>
<dbReference type="FunFam" id="3.30.300.30:FF:000008">
    <property type="entry name" value="2,3-dihydroxybenzoate-AMP ligase"/>
    <property type="match status" value="1"/>
</dbReference>
<comment type="caution">
    <text evidence="10">The sequence shown here is derived from an EMBL/GenBank/DDBJ whole genome shotgun (WGS) entry which is preliminary data.</text>
</comment>
<dbReference type="PANTHER" id="PTHR43859:SF4">
    <property type="entry name" value="BUTANOATE--COA LIGASE AAE1-RELATED"/>
    <property type="match status" value="1"/>
</dbReference>
<dbReference type="PROSITE" id="PS00455">
    <property type="entry name" value="AMP_BINDING"/>
    <property type="match status" value="1"/>
</dbReference>
<gene>
    <name evidence="10" type="ORF">DK847_16440</name>
</gene>
<dbReference type="GO" id="GO:0016874">
    <property type="term" value="F:ligase activity"/>
    <property type="evidence" value="ECO:0007669"/>
    <property type="project" value="UniProtKB-KW"/>
</dbReference>
<evidence type="ECO:0000256" key="2">
    <source>
        <dbReference type="ARBA" id="ARBA00022598"/>
    </source>
</evidence>
<evidence type="ECO:0000259" key="9">
    <source>
        <dbReference type="Pfam" id="PF13193"/>
    </source>
</evidence>
<evidence type="ECO:0000259" key="8">
    <source>
        <dbReference type="Pfam" id="PF00501"/>
    </source>
</evidence>
<dbReference type="GO" id="GO:0006631">
    <property type="term" value="P:fatty acid metabolic process"/>
    <property type="evidence" value="ECO:0007669"/>
    <property type="project" value="UniProtKB-KW"/>
</dbReference>
<keyword evidence="4" id="KW-0443">Lipid metabolism</keyword>
<dbReference type="Gene3D" id="3.40.50.12780">
    <property type="entry name" value="N-terminal domain of ligase-like"/>
    <property type="match status" value="1"/>
</dbReference>
<evidence type="ECO:0000256" key="3">
    <source>
        <dbReference type="ARBA" id="ARBA00022832"/>
    </source>
</evidence>
<evidence type="ECO:0000256" key="6">
    <source>
        <dbReference type="ARBA" id="ARBA00066616"/>
    </source>
</evidence>
<dbReference type="EC" id="6.2.1.44" evidence="6"/>
<feature type="domain" description="AMP-dependent synthetase/ligase" evidence="8">
    <location>
        <begin position="18"/>
        <end position="402"/>
    </location>
</feature>
<dbReference type="Pfam" id="PF00501">
    <property type="entry name" value="AMP-binding"/>
    <property type="match status" value="1"/>
</dbReference>
<dbReference type="EMBL" id="QKVK01000008">
    <property type="protein sequence ID" value="PZF75812.1"/>
    <property type="molecule type" value="Genomic_DNA"/>
</dbReference>
<dbReference type="CDD" id="cd12119">
    <property type="entry name" value="ttLC_FACS_AlkK_like"/>
    <property type="match status" value="1"/>
</dbReference>
<dbReference type="InterPro" id="IPR000873">
    <property type="entry name" value="AMP-dep_synth/lig_dom"/>
</dbReference>
<dbReference type="NCBIfam" id="NF004837">
    <property type="entry name" value="PRK06187.1"/>
    <property type="match status" value="1"/>
</dbReference>
<dbReference type="NCBIfam" id="NF004674">
    <property type="entry name" value="PRK06018.1"/>
    <property type="match status" value="1"/>
</dbReference>
<evidence type="ECO:0000313" key="10">
    <source>
        <dbReference type="EMBL" id="PZF75812.1"/>
    </source>
</evidence>
<reference evidence="11" key="1">
    <citation type="submission" date="2018-06" db="EMBL/GenBank/DDBJ databases">
        <title>Aestuariibacter litoralis strain KCTC 52945T.</title>
        <authorList>
            <person name="Li X."/>
            <person name="Salam N."/>
            <person name="Li J.-L."/>
            <person name="Chen Y.-M."/>
            <person name="Yang Z.-W."/>
            <person name="Zhang L.-Y."/>
            <person name="Han M.-X."/>
            <person name="Xiao M."/>
            <person name="Li W.-J."/>
        </authorList>
    </citation>
    <scope>NUCLEOTIDE SEQUENCE [LARGE SCALE GENOMIC DNA]</scope>
    <source>
        <strain evidence="11">KCTC 52945</strain>
    </source>
</reference>
<evidence type="ECO:0000256" key="4">
    <source>
        <dbReference type="ARBA" id="ARBA00023098"/>
    </source>
</evidence>
<dbReference type="RefSeq" id="WP_111199619.1">
    <property type="nucleotide sequence ID" value="NZ_QKVK01000008.1"/>
</dbReference>
<comment type="catalytic activity">
    <reaction evidence="5">
        <text>3-(methylsulfanyl)propanoate + ATP + CoA = 3-(methylsulfanyl)propanoyl-CoA + AMP + diphosphate</text>
        <dbReference type="Rhea" id="RHEA:43052"/>
        <dbReference type="ChEBI" id="CHEBI:30616"/>
        <dbReference type="ChEBI" id="CHEBI:33019"/>
        <dbReference type="ChEBI" id="CHEBI:49016"/>
        <dbReference type="ChEBI" id="CHEBI:57287"/>
        <dbReference type="ChEBI" id="CHEBI:82815"/>
        <dbReference type="ChEBI" id="CHEBI:456215"/>
        <dbReference type="EC" id="6.2.1.44"/>
    </reaction>
    <physiologicalReaction direction="left-to-right" evidence="5">
        <dbReference type="Rhea" id="RHEA:43053"/>
    </physiologicalReaction>
</comment>
<sequence length="544" mass="59774">MLGLMQEFPLLVHRVLDHAARWHGTRPILSRSVEGPLHRTDYATVSRRARALASACERQLGLSLGSVIATMAWNTWRHLEIWYGVMGMGGIVHTLNPRLFTDQLGYIVNHAEDQWIFTDLTFVPLLEKLQDQCPKVKGFVILSDEAHMPETTLRNVVCYETLIAEGDADYAWPEFDENTACGMCYTSGTTGHPKGVLYSHRSNVLHGLMCALGDAMAIKSVDVAMPVVPMFHANAWSLAFSAPIGGAALVLPGPKLDGASIYEMLTEGKVTITAAVPTVWLMLLAYLEQNPELRLPHLDRVVIGGSACPESIMKAFVETYGSDVIHAWGMTEMSPIGSLAVATGETRALPSNDWWTVKLKQGRPPFMVDMKITDDEGNPLPHDGKTFGRLKVKGPAVARCYYKGEGSSAFDAEGWFDTGDVATIDAYGFMQITDRAKDVIKSGGEWISSIDLENIALGCPGVHEAAAIGLPHPRWDERPLLVVVKKQEVEVTAAQVLAHLDGKVAKWWMPDDVAFVDEIPHTATGKISKLELRARFKGYRFPGV</sequence>
<dbReference type="InterPro" id="IPR025110">
    <property type="entry name" value="AMP-bd_C"/>
</dbReference>
<protein>
    <recommendedName>
        <fullName evidence="7">3-methylmercaptopropionyl-CoA ligase</fullName>
        <ecNumber evidence="6">6.2.1.44</ecNumber>
    </recommendedName>
</protein>
<keyword evidence="2 10" id="KW-0436">Ligase</keyword>
<proteinExistence type="inferred from homology"/>
<name>A0A2W2AQD2_9HYPH</name>
<evidence type="ECO:0000256" key="5">
    <source>
        <dbReference type="ARBA" id="ARBA00051915"/>
    </source>
</evidence>
<dbReference type="InterPro" id="IPR045851">
    <property type="entry name" value="AMP-bd_C_sf"/>
</dbReference>